<feature type="region of interest" description="Disordered" evidence="1">
    <location>
        <begin position="231"/>
        <end position="262"/>
    </location>
</feature>
<protein>
    <submittedName>
        <fullName evidence="3">Uncharacterized protein</fullName>
    </submittedName>
</protein>
<dbReference type="RefSeq" id="XP_029710654.1">
    <property type="nucleotide sequence ID" value="XM_029854794.2"/>
</dbReference>
<proteinExistence type="predicted"/>
<evidence type="ECO:0000256" key="2">
    <source>
        <dbReference type="SAM" id="Phobius"/>
    </source>
</evidence>
<keyword evidence="4" id="KW-1185">Reference proteome</keyword>
<feature type="compositionally biased region" description="Polar residues" evidence="1">
    <location>
        <begin position="251"/>
        <end position="262"/>
    </location>
</feature>
<dbReference type="Proteomes" id="UP000069940">
    <property type="component" value="Unassembled WGS sequence"/>
</dbReference>
<reference evidence="3" key="2">
    <citation type="submission" date="2025-05" db="UniProtKB">
        <authorList>
            <consortium name="EnsemblMetazoa"/>
        </authorList>
    </citation>
    <scope>IDENTIFICATION</scope>
    <source>
        <strain evidence="3">Foshan</strain>
    </source>
</reference>
<name>A0ABM1Y1P4_AEDAL</name>
<organism evidence="3 4">
    <name type="scientific">Aedes albopictus</name>
    <name type="common">Asian tiger mosquito</name>
    <name type="synonym">Stegomyia albopicta</name>
    <dbReference type="NCBI Taxonomy" id="7160"/>
    <lineage>
        <taxon>Eukaryota</taxon>
        <taxon>Metazoa</taxon>
        <taxon>Ecdysozoa</taxon>
        <taxon>Arthropoda</taxon>
        <taxon>Hexapoda</taxon>
        <taxon>Insecta</taxon>
        <taxon>Pterygota</taxon>
        <taxon>Neoptera</taxon>
        <taxon>Endopterygota</taxon>
        <taxon>Diptera</taxon>
        <taxon>Nematocera</taxon>
        <taxon>Culicoidea</taxon>
        <taxon>Culicidae</taxon>
        <taxon>Culicinae</taxon>
        <taxon>Aedini</taxon>
        <taxon>Aedes</taxon>
        <taxon>Stegomyia</taxon>
    </lineage>
</organism>
<sequence length="310" mass="33255">MQPPELVRGSDTSFTCSRTLSPSILTMPFLLFLLLLVGLNPSALSLECKSCESTIGWDDCQANVFLEDCAIISPNETDQVHQCFQLEEIDAATNTVRYRQGCTGDATFCTARPPGSIKQCSLCTDDSNSSECTSLVHRVRKTSDGKLVDVVDTIHFQRTEADVEPATAGRAAANSSTTIDIASRKNDTNESFLVKMKNEETPDQDKTRIKLTKLADSPVINITTITTAEPNKSTTARNRPCHRDFDHPSRSGGSSPTEAVEASTTIGPYGPIVATGPPPPKTSGSFGLNKGGQIWVTGLLVIVSCLNLAG</sequence>
<dbReference type="EnsemblMetazoa" id="AALFPA23_004876.R6066">
    <property type="protein sequence ID" value="AALFPA23_004876.P6066"/>
    <property type="gene ID" value="AALFPA23_004876"/>
</dbReference>
<keyword evidence="2" id="KW-0812">Transmembrane</keyword>
<keyword evidence="2" id="KW-0472">Membrane</keyword>
<keyword evidence="2" id="KW-1133">Transmembrane helix</keyword>
<dbReference type="GeneID" id="115256385"/>
<reference evidence="4" key="1">
    <citation type="journal article" date="2015" name="Proc. Natl. Acad. Sci. U.S.A.">
        <title>Genome sequence of the Asian Tiger mosquito, Aedes albopictus, reveals insights into its biology, genetics, and evolution.</title>
        <authorList>
            <person name="Chen X.G."/>
            <person name="Jiang X."/>
            <person name="Gu J."/>
            <person name="Xu M."/>
            <person name="Wu Y."/>
            <person name="Deng Y."/>
            <person name="Zhang C."/>
            <person name="Bonizzoni M."/>
            <person name="Dermauw W."/>
            <person name="Vontas J."/>
            <person name="Armbruster P."/>
            <person name="Huang X."/>
            <person name="Yang Y."/>
            <person name="Zhang H."/>
            <person name="He W."/>
            <person name="Peng H."/>
            <person name="Liu Y."/>
            <person name="Wu K."/>
            <person name="Chen J."/>
            <person name="Lirakis M."/>
            <person name="Topalis P."/>
            <person name="Van Leeuwen T."/>
            <person name="Hall A.B."/>
            <person name="Jiang X."/>
            <person name="Thorpe C."/>
            <person name="Mueller R.L."/>
            <person name="Sun C."/>
            <person name="Waterhouse R.M."/>
            <person name="Yan G."/>
            <person name="Tu Z.J."/>
            <person name="Fang X."/>
            <person name="James A.A."/>
        </authorList>
    </citation>
    <scope>NUCLEOTIDE SEQUENCE [LARGE SCALE GENOMIC DNA]</scope>
    <source>
        <strain evidence="4">Foshan</strain>
    </source>
</reference>
<feature type="transmembrane region" description="Helical" evidence="2">
    <location>
        <begin position="20"/>
        <end position="39"/>
    </location>
</feature>
<evidence type="ECO:0000313" key="4">
    <source>
        <dbReference type="Proteomes" id="UP000069940"/>
    </source>
</evidence>
<evidence type="ECO:0000256" key="1">
    <source>
        <dbReference type="SAM" id="MobiDB-lite"/>
    </source>
</evidence>
<evidence type="ECO:0000313" key="3">
    <source>
        <dbReference type="EnsemblMetazoa" id="AALFPA23_004876.P6066"/>
    </source>
</evidence>
<accession>A0ABM1Y1P4</accession>